<organism evidence="1 2">
    <name type="scientific">Orbilia ellipsospora</name>
    <dbReference type="NCBI Taxonomy" id="2528407"/>
    <lineage>
        <taxon>Eukaryota</taxon>
        <taxon>Fungi</taxon>
        <taxon>Dikarya</taxon>
        <taxon>Ascomycota</taxon>
        <taxon>Pezizomycotina</taxon>
        <taxon>Orbiliomycetes</taxon>
        <taxon>Orbiliales</taxon>
        <taxon>Orbiliaceae</taxon>
        <taxon>Orbilia</taxon>
    </lineage>
</organism>
<comment type="caution">
    <text evidence="1">The sequence shown here is derived from an EMBL/GenBank/DDBJ whole genome shotgun (WGS) entry which is preliminary data.</text>
</comment>
<evidence type="ECO:0000313" key="1">
    <source>
        <dbReference type="EMBL" id="KAK6540093.1"/>
    </source>
</evidence>
<dbReference type="Proteomes" id="UP001365542">
    <property type="component" value="Unassembled WGS sequence"/>
</dbReference>
<sequence length="114" mass="13287">MSHEENDHEQEQDWFAIKMAGELKESRIAKRFSGYHKALQEESPTEGFAYKLQGDDQLKKLKEYMGDHFFLAESLIKISDPEYDDPEDDVDFAYFFMWAGSEESGDGGRRCCRT</sequence>
<dbReference type="EMBL" id="JAVHJO010000005">
    <property type="protein sequence ID" value="KAK6540093.1"/>
    <property type="molecule type" value="Genomic_DNA"/>
</dbReference>
<name>A0AAV9XJT8_9PEZI</name>
<proteinExistence type="predicted"/>
<protein>
    <submittedName>
        <fullName evidence="1">Uncharacterized protein</fullName>
    </submittedName>
</protein>
<dbReference type="AlphaFoldDB" id="A0AAV9XJT8"/>
<reference evidence="1 2" key="1">
    <citation type="submission" date="2019-10" db="EMBL/GenBank/DDBJ databases">
        <authorList>
            <person name="Palmer J.M."/>
        </authorList>
    </citation>
    <scope>NUCLEOTIDE SEQUENCE [LARGE SCALE GENOMIC DNA]</scope>
    <source>
        <strain evidence="1 2">TWF694</strain>
    </source>
</reference>
<evidence type="ECO:0000313" key="2">
    <source>
        <dbReference type="Proteomes" id="UP001365542"/>
    </source>
</evidence>
<gene>
    <name evidence="1" type="ORF">TWF694_008923</name>
</gene>
<keyword evidence="2" id="KW-1185">Reference proteome</keyword>
<accession>A0AAV9XJT8</accession>